<dbReference type="EMBL" id="KL660192">
    <property type="protein sequence ID" value="KFA67406.1"/>
    <property type="molecule type" value="Genomic_DNA"/>
</dbReference>
<accession>A0A084QTX1</accession>
<evidence type="ECO:0000256" key="1">
    <source>
        <dbReference type="ARBA" id="ARBA00004477"/>
    </source>
</evidence>
<evidence type="ECO:0000313" key="14">
    <source>
        <dbReference type="Proteomes" id="UP000028524"/>
    </source>
</evidence>
<evidence type="ECO:0000256" key="8">
    <source>
        <dbReference type="ARBA" id="ARBA00022824"/>
    </source>
</evidence>
<keyword evidence="7 12" id="KW-0812">Transmembrane</keyword>
<dbReference type="InterPro" id="IPR005599">
    <property type="entry name" value="GPI_mannosylTrfase"/>
</dbReference>
<feature type="transmembrane region" description="Helical" evidence="12">
    <location>
        <begin position="319"/>
        <end position="341"/>
    </location>
</feature>
<evidence type="ECO:0000256" key="2">
    <source>
        <dbReference type="ARBA" id="ARBA00004687"/>
    </source>
</evidence>
<keyword evidence="8 12" id="KW-0256">Endoplasmic reticulum</keyword>
<organism evidence="13 14">
    <name type="scientific">Stachybotrys chlorohalonatus (strain IBT 40285)</name>
    <dbReference type="NCBI Taxonomy" id="1283841"/>
    <lineage>
        <taxon>Eukaryota</taxon>
        <taxon>Fungi</taxon>
        <taxon>Dikarya</taxon>
        <taxon>Ascomycota</taxon>
        <taxon>Pezizomycotina</taxon>
        <taxon>Sordariomycetes</taxon>
        <taxon>Hypocreomycetidae</taxon>
        <taxon>Hypocreales</taxon>
        <taxon>Stachybotryaceae</taxon>
        <taxon>Stachybotrys</taxon>
    </lineage>
</organism>
<evidence type="ECO:0000256" key="9">
    <source>
        <dbReference type="ARBA" id="ARBA00022989"/>
    </source>
</evidence>
<evidence type="ECO:0000256" key="4">
    <source>
        <dbReference type="ARBA" id="ARBA00022502"/>
    </source>
</evidence>
<keyword evidence="6" id="KW-0808">Transferase</keyword>
<dbReference type="FunCoup" id="A0A084QTX1">
    <property type="interactions" value="830"/>
</dbReference>
<evidence type="ECO:0000256" key="10">
    <source>
        <dbReference type="ARBA" id="ARBA00023136"/>
    </source>
</evidence>
<keyword evidence="4" id="KW-0337">GPI-anchor biosynthesis</keyword>
<dbReference type="GO" id="GO:0000026">
    <property type="term" value="F:alpha-1,2-mannosyltransferase activity"/>
    <property type="evidence" value="ECO:0007669"/>
    <property type="project" value="TreeGrafter"/>
</dbReference>
<dbReference type="OMA" id="HHMVFNN"/>
<keyword evidence="5 12" id="KW-0328">Glycosyltransferase</keyword>
<feature type="transmembrane region" description="Helical" evidence="12">
    <location>
        <begin position="353"/>
        <end position="372"/>
    </location>
</feature>
<feature type="transmembrane region" description="Helical" evidence="12">
    <location>
        <begin position="15"/>
        <end position="37"/>
    </location>
</feature>
<comment type="similarity">
    <text evidence="3">Belongs to the glycosyltransferase 22 family. PIGB subfamily.</text>
</comment>
<dbReference type="EC" id="2.4.1.-" evidence="12"/>
<dbReference type="PANTHER" id="PTHR22760:SF4">
    <property type="entry name" value="GPI MANNOSYLTRANSFERASE 3"/>
    <property type="match status" value="1"/>
</dbReference>
<dbReference type="GO" id="GO:0006506">
    <property type="term" value="P:GPI anchor biosynthetic process"/>
    <property type="evidence" value="ECO:0007669"/>
    <property type="project" value="UniProtKB-UniPathway"/>
</dbReference>
<evidence type="ECO:0000256" key="3">
    <source>
        <dbReference type="ARBA" id="ARBA00006065"/>
    </source>
</evidence>
<dbReference type="InParanoid" id="A0A084QTX1"/>
<dbReference type="Pfam" id="PF03901">
    <property type="entry name" value="Glyco_transf_22"/>
    <property type="match status" value="1"/>
</dbReference>
<dbReference type="HOGENOM" id="CLU_012353_1_1_1"/>
<protein>
    <recommendedName>
        <fullName evidence="12">Mannosyltransferase</fullName>
        <ecNumber evidence="12">2.4.1.-</ecNumber>
    </recommendedName>
</protein>
<dbReference type="STRING" id="1283841.A0A084QTX1"/>
<dbReference type="Proteomes" id="UP000028524">
    <property type="component" value="Unassembled WGS sequence"/>
</dbReference>
<name>A0A084QTX1_STAC4</name>
<evidence type="ECO:0000256" key="11">
    <source>
        <dbReference type="ARBA" id="ARBA00024708"/>
    </source>
</evidence>
<dbReference type="UniPathway" id="UPA00196"/>
<comment type="function">
    <text evidence="11">Mannosyltransferase involved in glycosylphosphatidylinositol-anchor biosynthesis. Transfers the third mannose to Man2-GlcN-acyl-PI during GPI precursor assembly.</text>
</comment>
<feature type="transmembrane region" description="Helical" evidence="12">
    <location>
        <begin position="378"/>
        <end position="398"/>
    </location>
</feature>
<comment type="pathway">
    <text evidence="2">Glycolipid biosynthesis; glycosylphosphatidylinositol-anchor biosynthesis.</text>
</comment>
<keyword evidence="14" id="KW-1185">Reference proteome</keyword>
<keyword evidence="9 12" id="KW-1133">Transmembrane helix</keyword>
<feature type="transmembrane region" description="Helical" evidence="12">
    <location>
        <begin position="265"/>
        <end position="289"/>
    </location>
</feature>
<dbReference type="GO" id="GO:0005789">
    <property type="term" value="C:endoplasmic reticulum membrane"/>
    <property type="evidence" value="ECO:0007669"/>
    <property type="project" value="UniProtKB-SubCell"/>
</dbReference>
<proteinExistence type="inferred from homology"/>
<keyword evidence="10 12" id="KW-0472">Membrane</keyword>
<evidence type="ECO:0000256" key="5">
    <source>
        <dbReference type="ARBA" id="ARBA00022676"/>
    </source>
</evidence>
<reference evidence="13 14" key="1">
    <citation type="journal article" date="2014" name="BMC Genomics">
        <title>Comparative genome sequencing reveals chemotype-specific gene clusters in the toxigenic black mold Stachybotrys.</title>
        <authorList>
            <person name="Semeiks J."/>
            <person name="Borek D."/>
            <person name="Otwinowski Z."/>
            <person name="Grishin N.V."/>
        </authorList>
    </citation>
    <scope>NUCLEOTIDE SEQUENCE [LARGE SCALE GENOMIC DNA]</scope>
    <source>
        <strain evidence="13 14">IBT 40285</strain>
    </source>
</reference>
<dbReference type="OrthoDB" id="416834at2759"/>
<evidence type="ECO:0000256" key="12">
    <source>
        <dbReference type="RuleBase" id="RU363075"/>
    </source>
</evidence>
<evidence type="ECO:0000256" key="6">
    <source>
        <dbReference type="ARBA" id="ARBA00022679"/>
    </source>
</evidence>
<evidence type="ECO:0000256" key="7">
    <source>
        <dbReference type="ARBA" id="ARBA00022692"/>
    </source>
</evidence>
<gene>
    <name evidence="13" type="ORF">S40285_00149</name>
</gene>
<sequence length="617" mass="69853">MARPPRLSQSPDRPVLLILQIAILIRLINVSSIRTFFQPDEFFQSLEPAWLLTFGPQSGAWEWHHQLRSSIHPAIFSVAYFAADLISRALPAANAFKVAALLAAPRMLQALFAALGDWYTWQLATKIYGTDANVALFAVSRSRQPVIIAGTNAPLSQLLLQLVSPWQWYCSTRTFSNSLEMTLTVMALNYWPWQLLGAATATKENLKPVNSLRDIWELRASLCLAALAVVLRPTNLLIWVTILAVTLSRATLRGPSPLSSTVLLVLFREVLTCGMLVLAISFISDYLYFGFWTFPPYNWLNFNISQSLAVFYGRNPWHYYLLQGLPLLSTTSLPFTLRSLYKPAAASVDQQNILRTLSLTVFTTVLSLSLISHKEVRFIYPLLPILHVLAAPLAASYFTSTPTNRSAGGSPHLRNKPYLFAALSVNLVLAGFLSFLHQPAPLSVMTYLRSEFERLHPDSVQLQLPFPRKGSPFEEDELFALFLMPCHSTPWRSHLVYFRLRAYALTCEPPLHTRPNTPERDNYRDEADRFYDDPIRFLSTELFGPGGLATPRYIVGFEGIEPWLREFLDTPEGKATGMQLRSTWSGFNGFFNEDWRRAGEMRVWDTGIYENAPTYMP</sequence>
<evidence type="ECO:0000313" key="13">
    <source>
        <dbReference type="EMBL" id="KFA67406.1"/>
    </source>
</evidence>
<dbReference type="AlphaFoldDB" id="A0A084QTX1"/>
<dbReference type="PANTHER" id="PTHR22760">
    <property type="entry name" value="GLYCOSYLTRANSFERASE"/>
    <property type="match status" value="1"/>
</dbReference>
<comment type="subcellular location">
    <subcellularLocation>
        <location evidence="1 12">Endoplasmic reticulum membrane</location>
        <topology evidence="1 12">Multi-pass membrane protein</topology>
    </subcellularLocation>
</comment>
<feature type="transmembrane region" description="Helical" evidence="12">
    <location>
        <begin position="418"/>
        <end position="436"/>
    </location>
</feature>